<accession>A0AAE0SJ37</accession>
<reference evidence="3" key="2">
    <citation type="journal article" date="2021" name="Genome Biol. Evol.">
        <title>Developing a high-quality reference genome for a parasitic bivalve with doubly uniparental inheritance (Bivalvia: Unionida).</title>
        <authorList>
            <person name="Smith C.H."/>
        </authorList>
    </citation>
    <scope>NUCLEOTIDE SEQUENCE</scope>
    <source>
        <strain evidence="3">CHS0354</strain>
        <tissue evidence="3">Mantle</tissue>
    </source>
</reference>
<dbReference type="CDD" id="cd00037">
    <property type="entry name" value="CLECT"/>
    <property type="match status" value="1"/>
</dbReference>
<proteinExistence type="predicted"/>
<feature type="signal peptide" evidence="1">
    <location>
        <begin position="1"/>
        <end position="22"/>
    </location>
</feature>
<keyword evidence="4" id="KW-1185">Reference proteome</keyword>
<dbReference type="Pfam" id="PF00059">
    <property type="entry name" value="Lectin_C"/>
    <property type="match status" value="1"/>
</dbReference>
<evidence type="ECO:0000259" key="2">
    <source>
        <dbReference type="PROSITE" id="PS50041"/>
    </source>
</evidence>
<reference evidence="3" key="1">
    <citation type="journal article" date="2021" name="Genome Biol. Evol.">
        <title>A High-Quality Reference Genome for a Parasitic Bivalve with Doubly Uniparental Inheritance (Bivalvia: Unionida).</title>
        <authorList>
            <person name="Smith C.H."/>
        </authorList>
    </citation>
    <scope>NUCLEOTIDE SEQUENCE</scope>
    <source>
        <strain evidence="3">CHS0354</strain>
    </source>
</reference>
<dbReference type="InterPro" id="IPR016187">
    <property type="entry name" value="CTDL_fold"/>
</dbReference>
<gene>
    <name evidence="3" type="ORF">CHS0354_004103</name>
</gene>
<evidence type="ECO:0000313" key="4">
    <source>
        <dbReference type="Proteomes" id="UP001195483"/>
    </source>
</evidence>
<dbReference type="EMBL" id="JAEAOA010000316">
    <property type="protein sequence ID" value="KAK3592880.1"/>
    <property type="molecule type" value="Genomic_DNA"/>
</dbReference>
<reference evidence="3" key="3">
    <citation type="submission" date="2023-05" db="EMBL/GenBank/DDBJ databases">
        <authorList>
            <person name="Smith C.H."/>
        </authorList>
    </citation>
    <scope>NUCLEOTIDE SEQUENCE</scope>
    <source>
        <strain evidence="3">CHS0354</strain>
        <tissue evidence="3">Mantle</tissue>
    </source>
</reference>
<dbReference type="InterPro" id="IPR001304">
    <property type="entry name" value="C-type_lectin-like"/>
</dbReference>
<organism evidence="3 4">
    <name type="scientific">Potamilus streckersoni</name>
    <dbReference type="NCBI Taxonomy" id="2493646"/>
    <lineage>
        <taxon>Eukaryota</taxon>
        <taxon>Metazoa</taxon>
        <taxon>Spiralia</taxon>
        <taxon>Lophotrochozoa</taxon>
        <taxon>Mollusca</taxon>
        <taxon>Bivalvia</taxon>
        <taxon>Autobranchia</taxon>
        <taxon>Heteroconchia</taxon>
        <taxon>Palaeoheterodonta</taxon>
        <taxon>Unionida</taxon>
        <taxon>Unionoidea</taxon>
        <taxon>Unionidae</taxon>
        <taxon>Ambleminae</taxon>
        <taxon>Lampsilini</taxon>
        <taxon>Potamilus</taxon>
    </lineage>
</organism>
<comment type="caution">
    <text evidence="3">The sequence shown here is derived from an EMBL/GenBank/DDBJ whole genome shotgun (WGS) entry which is preliminary data.</text>
</comment>
<feature type="chain" id="PRO_5042275402" description="C-type lectin domain-containing protein" evidence="1">
    <location>
        <begin position="23"/>
        <end position="225"/>
    </location>
</feature>
<dbReference type="PANTHER" id="PTHR22801:SF63">
    <property type="entry name" value="C-TYPE LECTIN DOMAIN-CONTAINING PROTEIN"/>
    <property type="match status" value="1"/>
</dbReference>
<evidence type="ECO:0000256" key="1">
    <source>
        <dbReference type="SAM" id="SignalP"/>
    </source>
</evidence>
<dbReference type="Gene3D" id="3.10.100.10">
    <property type="entry name" value="Mannose-Binding Protein A, subunit A"/>
    <property type="match status" value="1"/>
</dbReference>
<keyword evidence="1" id="KW-0732">Signal</keyword>
<dbReference type="PROSITE" id="PS50041">
    <property type="entry name" value="C_TYPE_LECTIN_2"/>
    <property type="match status" value="1"/>
</dbReference>
<feature type="domain" description="C-type lectin" evidence="2">
    <location>
        <begin position="106"/>
        <end position="223"/>
    </location>
</feature>
<dbReference type="AlphaFoldDB" id="A0AAE0SJ37"/>
<name>A0AAE0SJ37_9BIVA</name>
<dbReference type="InterPro" id="IPR016186">
    <property type="entry name" value="C-type_lectin-like/link_sf"/>
</dbReference>
<dbReference type="Proteomes" id="UP001195483">
    <property type="component" value="Unassembled WGS sequence"/>
</dbReference>
<protein>
    <recommendedName>
        <fullName evidence="2">C-type lectin domain-containing protein</fullName>
    </recommendedName>
</protein>
<dbReference type="SUPFAM" id="SSF56436">
    <property type="entry name" value="C-type lectin-like"/>
    <property type="match status" value="1"/>
</dbReference>
<evidence type="ECO:0000313" key="3">
    <source>
        <dbReference type="EMBL" id="KAK3592880.1"/>
    </source>
</evidence>
<dbReference type="InterPro" id="IPR050801">
    <property type="entry name" value="Ca-Dep_Lectins_ImmuneDev"/>
</dbReference>
<sequence>MNKVNLVMIFIIFNVLLLSSEAVGLLEDADKGDVSAIRLRLEDEKEKRLLLTNDVEVLMLKVARLERQLVKSSMHAPSVCTNGGLTEGDRCQCPSNYTSHTPLNLCFRLSKDKQTWDSAKHICESEGGHLAKINSTEILLYIKGQIRNSRYIPTGSFVIIDGNDKEEEGIWRWTDRELIDMKSPVWSPGEPQGGQKENCMYLLPANYLAIDGNCSSMWYYICQIG</sequence>
<dbReference type="SMART" id="SM00034">
    <property type="entry name" value="CLECT"/>
    <property type="match status" value="1"/>
</dbReference>
<dbReference type="PANTHER" id="PTHR22801">
    <property type="entry name" value="LITHOSTATHINE"/>
    <property type="match status" value="1"/>
</dbReference>